<dbReference type="AlphaFoldDB" id="A0A7J5AEL9"/>
<dbReference type="EMBL" id="WAAU01000021">
    <property type="protein sequence ID" value="KAB1155933.1"/>
    <property type="molecule type" value="Genomic_DNA"/>
</dbReference>
<evidence type="ECO:0000313" key="1">
    <source>
        <dbReference type="EMBL" id="KAB1155933.1"/>
    </source>
</evidence>
<dbReference type="Proteomes" id="UP000467305">
    <property type="component" value="Unassembled WGS sequence"/>
</dbReference>
<protein>
    <submittedName>
        <fullName evidence="1">Uncharacterized protein</fullName>
    </submittedName>
</protein>
<reference evidence="1 2" key="1">
    <citation type="submission" date="2019-09" db="EMBL/GenBank/DDBJ databases">
        <authorList>
            <person name="Cao W.R."/>
        </authorList>
    </citation>
    <scope>NUCLEOTIDE SEQUENCE [LARGE SCALE GENOMIC DNA]</scope>
    <source>
        <strain evidence="2">a4</strain>
    </source>
</reference>
<evidence type="ECO:0000313" key="2">
    <source>
        <dbReference type="Proteomes" id="UP000467305"/>
    </source>
</evidence>
<keyword evidence="2" id="KW-1185">Reference proteome</keyword>
<gene>
    <name evidence="1" type="ORF">F7018_11530</name>
</gene>
<organism evidence="1 2">
    <name type="scientific">Tenacibaculum aiptasiae</name>
    <dbReference type="NCBI Taxonomy" id="426481"/>
    <lineage>
        <taxon>Bacteria</taxon>
        <taxon>Pseudomonadati</taxon>
        <taxon>Bacteroidota</taxon>
        <taxon>Flavobacteriia</taxon>
        <taxon>Flavobacteriales</taxon>
        <taxon>Flavobacteriaceae</taxon>
        <taxon>Tenacibaculum</taxon>
    </lineage>
</organism>
<proteinExistence type="predicted"/>
<dbReference type="RefSeq" id="WP_150900222.1">
    <property type="nucleotide sequence ID" value="NZ_WAAU01000021.1"/>
</dbReference>
<name>A0A7J5AEL9_9FLAO</name>
<comment type="caution">
    <text evidence="1">The sequence shown here is derived from an EMBL/GenBank/DDBJ whole genome shotgun (WGS) entry which is preliminary data.</text>
</comment>
<dbReference type="OrthoDB" id="668285at2"/>
<accession>A0A7J5AEL9</accession>
<sequence length="194" mass="22964">MTNRTETIRENELNKLKLHQKVIASLCSKLGIPNLRAGNITIRDERNWRTNEMHIEYSWLINIAQSFNGWCWLFSIKFDKTVFREFKNPEKLIQGLFTIDNQGEINEFHMITKTNEFEDKIRNLTSYEMFDANPGITLDGVGYEYLIFAPNTEIKMILNNPNSESWKIWENEIWTISRKIAQHSGIEELNKIFE</sequence>